<dbReference type="InterPro" id="IPR028362">
    <property type="entry name" value="AlgI"/>
</dbReference>
<evidence type="ECO:0000256" key="7">
    <source>
        <dbReference type="PIRNR" id="PIRNR016636"/>
    </source>
</evidence>
<dbReference type="STRING" id="1798697.A2373_00355"/>
<comment type="caution">
    <text evidence="9">The sequence shown here is derived from an EMBL/GenBank/DDBJ whole genome shotgun (WGS) entry which is preliminary data.</text>
</comment>
<dbReference type="AlphaFoldDB" id="A0A1F6NJS7"/>
<evidence type="ECO:0000256" key="5">
    <source>
        <dbReference type="ARBA" id="ARBA00022989"/>
    </source>
</evidence>
<keyword evidence="7" id="KW-0012">Acyltransferase</keyword>
<dbReference type="Pfam" id="PF03062">
    <property type="entry name" value="MBOAT"/>
    <property type="match status" value="1"/>
</dbReference>
<evidence type="ECO:0000313" key="10">
    <source>
        <dbReference type="Proteomes" id="UP000176300"/>
    </source>
</evidence>
<comment type="subcellular location">
    <subcellularLocation>
        <location evidence="1">Cell membrane</location>
        <topology evidence="1">Multi-pass membrane protein</topology>
    </subcellularLocation>
</comment>
<dbReference type="PANTHER" id="PTHR13285">
    <property type="entry name" value="ACYLTRANSFERASE"/>
    <property type="match status" value="1"/>
</dbReference>
<evidence type="ECO:0000256" key="4">
    <source>
        <dbReference type="ARBA" id="ARBA00022692"/>
    </source>
</evidence>
<organism evidence="9 10">
    <name type="scientific">Candidatus Magasanikbacteria bacterium RIFOXYB1_FULL_40_15</name>
    <dbReference type="NCBI Taxonomy" id="1798697"/>
    <lineage>
        <taxon>Bacteria</taxon>
        <taxon>Candidatus Magasanikiibacteriota</taxon>
    </lineage>
</organism>
<protein>
    <recommendedName>
        <fullName evidence="11">Alginate O-acetyltransferase</fullName>
    </recommendedName>
</protein>
<keyword evidence="7" id="KW-0808">Transferase</keyword>
<reference evidence="9 10" key="1">
    <citation type="journal article" date="2016" name="Nat. Commun.">
        <title>Thousands of microbial genomes shed light on interconnected biogeochemical processes in an aquifer system.</title>
        <authorList>
            <person name="Anantharaman K."/>
            <person name="Brown C.T."/>
            <person name="Hug L.A."/>
            <person name="Sharon I."/>
            <person name="Castelle C.J."/>
            <person name="Probst A.J."/>
            <person name="Thomas B.C."/>
            <person name="Singh A."/>
            <person name="Wilkins M.J."/>
            <person name="Karaoz U."/>
            <person name="Brodie E.L."/>
            <person name="Williams K.H."/>
            <person name="Hubbard S.S."/>
            <person name="Banfield J.F."/>
        </authorList>
    </citation>
    <scope>NUCLEOTIDE SEQUENCE [LARGE SCALE GENOMIC DNA]</scope>
</reference>
<gene>
    <name evidence="9" type="ORF">A2373_00355</name>
</gene>
<keyword evidence="5 8" id="KW-1133">Transmembrane helix</keyword>
<evidence type="ECO:0008006" key="11">
    <source>
        <dbReference type="Google" id="ProtNLM"/>
    </source>
</evidence>
<evidence type="ECO:0000256" key="6">
    <source>
        <dbReference type="ARBA" id="ARBA00023136"/>
    </source>
</evidence>
<feature type="transmembrane region" description="Helical" evidence="8">
    <location>
        <begin position="6"/>
        <end position="22"/>
    </location>
</feature>
<dbReference type="PIRSF" id="PIRSF500217">
    <property type="entry name" value="AlgI"/>
    <property type="match status" value="1"/>
</dbReference>
<feature type="transmembrane region" description="Helical" evidence="8">
    <location>
        <begin position="149"/>
        <end position="167"/>
    </location>
</feature>
<feature type="transmembrane region" description="Helical" evidence="8">
    <location>
        <begin position="223"/>
        <end position="241"/>
    </location>
</feature>
<feature type="transmembrane region" description="Helical" evidence="8">
    <location>
        <begin position="471"/>
        <end position="489"/>
    </location>
</feature>
<feature type="transmembrane region" description="Helical" evidence="8">
    <location>
        <begin position="303"/>
        <end position="322"/>
    </location>
</feature>
<dbReference type="InterPro" id="IPR024194">
    <property type="entry name" value="Ac/AlaTfrase_AlgI/DltB"/>
</dbReference>
<feature type="transmembrane region" description="Helical" evidence="8">
    <location>
        <begin position="29"/>
        <end position="54"/>
    </location>
</feature>
<evidence type="ECO:0000256" key="3">
    <source>
        <dbReference type="ARBA" id="ARBA00022475"/>
    </source>
</evidence>
<keyword evidence="6 7" id="KW-0472">Membrane</keyword>
<evidence type="ECO:0000256" key="8">
    <source>
        <dbReference type="SAM" id="Phobius"/>
    </source>
</evidence>
<dbReference type="InterPro" id="IPR004299">
    <property type="entry name" value="MBOAT_fam"/>
</dbReference>
<keyword evidence="4 8" id="KW-0812">Transmembrane</keyword>
<dbReference type="GO" id="GO:0016746">
    <property type="term" value="F:acyltransferase activity"/>
    <property type="evidence" value="ECO:0007669"/>
    <property type="project" value="UniProtKB-KW"/>
</dbReference>
<name>A0A1F6NJS7_9BACT</name>
<feature type="transmembrane region" description="Helical" evidence="8">
    <location>
        <begin position="74"/>
        <end position="94"/>
    </location>
</feature>
<feature type="transmembrane region" description="Helical" evidence="8">
    <location>
        <begin position="391"/>
        <end position="416"/>
    </location>
</feature>
<evidence type="ECO:0000313" key="9">
    <source>
        <dbReference type="EMBL" id="OGH84095.1"/>
    </source>
</evidence>
<dbReference type="Proteomes" id="UP000176300">
    <property type="component" value="Unassembled WGS sequence"/>
</dbReference>
<proteinExistence type="inferred from homology"/>
<feature type="transmembrane region" description="Helical" evidence="8">
    <location>
        <begin position="366"/>
        <end position="385"/>
    </location>
</feature>
<sequence>MLFNSFSYFIFFPIVVALYFTIPHKYRTVFLLLSSCIFYMAFVPYYILILFAVILIDYYAGIKIEESLGSKRKAYLLLSIISTCIVLMFFKYFNFFNANLLGIANFFGWNYPIGFLKIILPIGLSFHTFQSLSYVIEVYWKKQKAEHNFLTYSLYVMFFPQLVAGPIERPQNLLHQFYERHYFEYERVILGLRKMLWGFFKKIVIADNLALYVSRVFDSPHDYSSPTIFIAIFFFAIQIYCDFSGYSDIAVGSAKVMGFNLMENFKNPYFSLSIPEFWRRWHISLFTWFKDYIYIPLGGSRVIFSRWCFNIILVFLLSGLWHGANWTYIIWGLLHGFFLVGYRLAGIFTKKISNFLQLFPSAFKIFINWLITFLLVLNSWAIFRAKNISDAYYLLINFWVGLFNIFKSISASIIHFNLYPLKNILQKIFAPLPGSSFYFFFYLGLIAILTIVEIIDYKFNLLKIVSIQRRWIRWLIYFAAVLGIMNIGGTRQLEFIYFQF</sequence>
<dbReference type="GO" id="GO:0042121">
    <property type="term" value="P:alginic acid biosynthetic process"/>
    <property type="evidence" value="ECO:0007669"/>
    <property type="project" value="InterPro"/>
</dbReference>
<dbReference type="InterPro" id="IPR051085">
    <property type="entry name" value="MB_O-acyltransferase"/>
</dbReference>
<keyword evidence="3 7" id="KW-1003">Cell membrane</keyword>
<evidence type="ECO:0000256" key="1">
    <source>
        <dbReference type="ARBA" id="ARBA00004651"/>
    </source>
</evidence>
<evidence type="ECO:0000256" key="2">
    <source>
        <dbReference type="ARBA" id="ARBA00010323"/>
    </source>
</evidence>
<feature type="transmembrane region" description="Helical" evidence="8">
    <location>
        <begin position="437"/>
        <end position="459"/>
    </location>
</feature>
<dbReference type="PIRSF" id="PIRSF016636">
    <property type="entry name" value="AlgI_DltB"/>
    <property type="match status" value="1"/>
</dbReference>
<feature type="transmembrane region" description="Helical" evidence="8">
    <location>
        <begin position="106"/>
        <end position="129"/>
    </location>
</feature>
<accession>A0A1F6NJS7</accession>
<dbReference type="PANTHER" id="PTHR13285:SF18">
    <property type="entry name" value="PROTEIN-CYSTEINE N-PALMITOYLTRANSFERASE RASP"/>
    <property type="match status" value="1"/>
</dbReference>
<dbReference type="EMBL" id="MFQS01000002">
    <property type="protein sequence ID" value="OGH84095.1"/>
    <property type="molecule type" value="Genomic_DNA"/>
</dbReference>
<dbReference type="GO" id="GO:0005886">
    <property type="term" value="C:plasma membrane"/>
    <property type="evidence" value="ECO:0007669"/>
    <property type="project" value="UniProtKB-SubCell"/>
</dbReference>
<comment type="similarity">
    <text evidence="2 7">Belongs to the membrane-bound acyltransferase family.</text>
</comment>